<feature type="repeat" description="TPR" evidence="8">
    <location>
        <begin position="207"/>
        <end position="240"/>
    </location>
</feature>
<keyword evidence="6 8" id="KW-0802">TPR repeat</keyword>
<proteinExistence type="inferred from homology"/>
<keyword evidence="11" id="KW-1185">Reference proteome</keyword>
<evidence type="ECO:0000256" key="1">
    <source>
        <dbReference type="ARBA" id="ARBA00004275"/>
    </source>
</evidence>
<dbReference type="InterPro" id="IPR024111">
    <property type="entry name" value="PEX5/PEX5L"/>
</dbReference>
<feature type="repeat" description="TPR" evidence="8">
    <location>
        <begin position="32"/>
        <end position="65"/>
    </location>
</feature>
<dbReference type="SUPFAM" id="SSF48452">
    <property type="entry name" value="TPR-like"/>
    <property type="match status" value="1"/>
</dbReference>
<feature type="repeat" description="TPR" evidence="8">
    <location>
        <begin position="173"/>
        <end position="206"/>
    </location>
</feature>
<dbReference type="PROSITE" id="PS50005">
    <property type="entry name" value="TPR"/>
    <property type="match status" value="4"/>
</dbReference>
<dbReference type="Pfam" id="PF13181">
    <property type="entry name" value="TPR_8"/>
    <property type="match status" value="1"/>
</dbReference>
<dbReference type="AlphaFoldDB" id="T1G433"/>
<sequence length="287" mass="31828">AFSEGVKRLKEGDVANAVLFLEAAVHRHPEDSEAWFHLGTAQADNEQESMAIAAFNKCLDLNPENLKALMSLAVGYTNESLPHKACKCLRDWLARHHKYSSLIGRKNNDEIAKSSYKSHTELLDLFLEAVHMSTNHIDPDVQIGMGVLFNLTGEYKKAVDCFKTALQVAPEDSMLWNKLGATLANGQMSEQAITAYHQALNLRPGYVRTRFNLGVACVNLGAYREAVEHFLSALTLKDQTKGPKTASNGNIIWSSLRMALSLLGSTDLLDSCDKHDLQFLNAHFKLN</sequence>
<evidence type="ECO:0000256" key="7">
    <source>
        <dbReference type="ARBA" id="ARBA00023140"/>
    </source>
</evidence>
<gene>
    <name evidence="10" type="primary">20215831</name>
    <name evidence="9" type="ORF">HELRODRAFT_80635</name>
</gene>
<evidence type="ECO:0000256" key="5">
    <source>
        <dbReference type="ARBA" id="ARBA00022737"/>
    </source>
</evidence>
<dbReference type="Proteomes" id="UP000015101">
    <property type="component" value="Unassembled WGS sequence"/>
</dbReference>
<protein>
    <submittedName>
        <fullName evidence="9 10">Uncharacterized protein</fullName>
    </submittedName>
</protein>
<keyword evidence="5" id="KW-0677">Repeat</keyword>
<evidence type="ECO:0000256" key="8">
    <source>
        <dbReference type="PROSITE-ProRule" id="PRU00339"/>
    </source>
</evidence>
<reference evidence="11" key="1">
    <citation type="submission" date="2012-12" db="EMBL/GenBank/DDBJ databases">
        <authorList>
            <person name="Hellsten U."/>
            <person name="Grimwood J."/>
            <person name="Chapman J.A."/>
            <person name="Shapiro H."/>
            <person name="Aerts A."/>
            <person name="Otillar R.P."/>
            <person name="Terry A.Y."/>
            <person name="Boore J.L."/>
            <person name="Simakov O."/>
            <person name="Marletaz F."/>
            <person name="Cho S.-J."/>
            <person name="Edsinger-Gonzales E."/>
            <person name="Havlak P."/>
            <person name="Kuo D.-H."/>
            <person name="Larsson T."/>
            <person name="Lv J."/>
            <person name="Arendt D."/>
            <person name="Savage R."/>
            <person name="Osoegawa K."/>
            <person name="de Jong P."/>
            <person name="Lindberg D.R."/>
            <person name="Seaver E.C."/>
            <person name="Weisblat D.A."/>
            <person name="Putnam N.H."/>
            <person name="Grigoriev I.V."/>
            <person name="Rokhsar D.S."/>
        </authorList>
    </citation>
    <scope>NUCLEOTIDE SEQUENCE</scope>
</reference>
<dbReference type="EMBL" id="KB096633">
    <property type="protein sequence ID" value="ESO03253.1"/>
    <property type="molecule type" value="Genomic_DNA"/>
</dbReference>
<dbReference type="eggNOG" id="KOG1125">
    <property type="taxonomic scope" value="Eukaryota"/>
</dbReference>
<name>T1G433_HELRO</name>
<dbReference type="InterPro" id="IPR019734">
    <property type="entry name" value="TPR_rpt"/>
</dbReference>
<dbReference type="InterPro" id="IPR011990">
    <property type="entry name" value="TPR-like_helical_dom_sf"/>
</dbReference>
<dbReference type="STRING" id="6412.T1G433"/>
<keyword evidence="4" id="KW-0963">Cytoplasm</keyword>
<dbReference type="EMBL" id="AMQM01004589">
    <property type="status" value="NOT_ANNOTATED_CDS"/>
    <property type="molecule type" value="Genomic_DNA"/>
</dbReference>
<evidence type="ECO:0000256" key="2">
    <source>
        <dbReference type="ARBA" id="ARBA00004496"/>
    </source>
</evidence>
<reference evidence="10" key="3">
    <citation type="submission" date="2015-06" db="UniProtKB">
        <authorList>
            <consortium name="EnsemblMetazoa"/>
        </authorList>
    </citation>
    <scope>IDENTIFICATION</scope>
</reference>
<comment type="similarity">
    <text evidence="3">Belongs to the peroxisomal targeting signal receptor family.</text>
</comment>
<keyword evidence="7" id="KW-0576">Peroxisome</keyword>
<dbReference type="OrthoDB" id="10006023at2759"/>
<evidence type="ECO:0000313" key="11">
    <source>
        <dbReference type="Proteomes" id="UP000015101"/>
    </source>
</evidence>
<dbReference type="OMA" id="SESWIHT"/>
<evidence type="ECO:0000256" key="6">
    <source>
        <dbReference type="ARBA" id="ARBA00022803"/>
    </source>
</evidence>
<dbReference type="KEGG" id="hro:HELRODRAFT_80635"/>
<evidence type="ECO:0000256" key="4">
    <source>
        <dbReference type="ARBA" id="ARBA00022490"/>
    </source>
</evidence>
<dbReference type="Gene3D" id="1.25.40.10">
    <property type="entry name" value="Tetratricopeptide repeat domain"/>
    <property type="match status" value="1"/>
</dbReference>
<comment type="subcellular location">
    <subcellularLocation>
        <location evidence="2">Cytoplasm</location>
    </subcellularLocation>
    <subcellularLocation>
        <location evidence="1">Peroxisome</location>
    </subcellularLocation>
</comment>
<dbReference type="Pfam" id="PF13432">
    <property type="entry name" value="TPR_16"/>
    <property type="match status" value="2"/>
</dbReference>
<dbReference type="EnsemblMetazoa" id="HelroT80635">
    <property type="protein sequence ID" value="HelroP80635"/>
    <property type="gene ID" value="HelroG80635"/>
</dbReference>
<evidence type="ECO:0000313" key="10">
    <source>
        <dbReference type="EnsemblMetazoa" id="HelroP80635"/>
    </source>
</evidence>
<reference evidence="9 11" key="2">
    <citation type="journal article" date="2013" name="Nature">
        <title>Insights into bilaterian evolution from three spiralian genomes.</title>
        <authorList>
            <person name="Simakov O."/>
            <person name="Marletaz F."/>
            <person name="Cho S.J."/>
            <person name="Edsinger-Gonzales E."/>
            <person name="Havlak P."/>
            <person name="Hellsten U."/>
            <person name="Kuo D.H."/>
            <person name="Larsson T."/>
            <person name="Lv J."/>
            <person name="Arendt D."/>
            <person name="Savage R."/>
            <person name="Osoegawa K."/>
            <person name="de Jong P."/>
            <person name="Grimwood J."/>
            <person name="Chapman J.A."/>
            <person name="Shapiro H."/>
            <person name="Aerts A."/>
            <person name="Otillar R.P."/>
            <person name="Terry A.Y."/>
            <person name="Boore J.L."/>
            <person name="Grigoriev I.V."/>
            <person name="Lindberg D.R."/>
            <person name="Seaver E.C."/>
            <person name="Weisblat D.A."/>
            <person name="Putnam N.H."/>
            <person name="Rokhsar D.S."/>
        </authorList>
    </citation>
    <scope>NUCLEOTIDE SEQUENCE</scope>
</reference>
<accession>T1G433</accession>
<dbReference type="PANTHER" id="PTHR10130:SF0">
    <property type="entry name" value="GH08708P"/>
    <property type="match status" value="1"/>
</dbReference>
<dbReference type="GO" id="GO:0005777">
    <property type="term" value="C:peroxisome"/>
    <property type="evidence" value="ECO:0007669"/>
    <property type="project" value="UniProtKB-SubCell"/>
</dbReference>
<dbReference type="PANTHER" id="PTHR10130">
    <property type="entry name" value="PEROXISOMAL TARGETING SIGNAL 1 RECEPTOR PEX5"/>
    <property type="match status" value="1"/>
</dbReference>
<organism evidence="10 11">
    <name type="scientific">Helobdella robusta</name>
    <name type="common">Californian leech</name>
    <dbReference type="NCBI Taxonomy" id="6412"/>
    <lineage>
        <taxon>Eukaryota</taxon>
        <taxon>Metazoa</taxon>
        <taxon>Spiralia</taxon>
        <taxon>Lophotrochozoa</taxon>
        <taxon>Annelida</taxon>
        <taxon>Clitellata</taxon>
        <taxon>Hirudinea</taxon>
        <taxon>Rhynchobdellida</taxon>
        <taxon>Glossiphoniidae</taxon>
        <taxon>Helobdella</taxon>
    </lineage>
</organism>
<evidence type="ECO:0000313" key="9">
    <source>
        <dbReference type="EMBL" id="ESO03253.1"/>
    </source>
</evidence>
<dbReference type="GeneID" id="20215831"/>
<dbReference type="CTD" id="20215831"/>
<dbReference type="HOGENOM" id="CLU_013516_1_0_1"/>
<dbReference type="InParanoid" id="T1G433"/>
<dbReference type="SMART" id="SM00028">
    <property type="entry name" value="TPR"/>
    <property type="match status" value="4"/>
</dbReference>
<dbReference type="RefSeq" id="XP_009018401.1">
    <property type="nucleotide sequence ID" value="XM_009020153.1"/>
</dbReference>
<feature type="repeat" description="TPR" evidence="8">
    <location>
        <begin position="139"/>
        <end position="172"/>
    </location>
</feature>
<evidence type="ECO:0000256" key="3">
    <source>
        <dbReference type="ARBA" id="ARBA00005348"/>
    </source>
</evidence>